<proteinExistence type="predicted"/>
<dbReference type="Proteomes" id="UP000655751">
    <property type="component" value="Unassembled WGS sequence"/>
</dbReference>
<dbReference type="EMBL" id="JADMLG010000001">
    <property type="protein sequence ID" value="MBH0775296.1"/>
    <property type="molecule type" value="Genomic_DNA"/>
</dbReference>
<gene>
    <name evidence="1" type="ORF">IT779_03230</name>
</gene>
<dbReference type="SUPFAM" id="SSF52096">
    <property type="entry name" value="ClpP/crotonase"/>
    <property type="match status" value="1"/>
</dbReference>
<accession>A0A931N1U0</accession>
<dbReference type="PANTHER" id="PTHR43459">
    <property type="entry name" value="ENOYL-COA HYDRATASE"/>
    <property type="match status" value="1"/>
</dbReference>
<dbReference type="Pfam" id="PF00378">
    <property type="entry name" value="ECH_1"/>
    <property type="match status" value="1"/>
</dbReference>
<sequence>MAAGSVLLIEQDDDGVGLVTLNRPDALNAANEELHGAIAAVWSELATRSDLRAVVLTGAGKAFSAGGDLPLLDRMTRDLDLRARIMAEAAMLVRDMTGLPVPIVSAVNGPAVGLGCSLASLSDLVVMTEDAYFADPHVSLGLVAGDGGALTWPLNMGVQRAKEWLLLGGRIAAHEAFSFGLANRVVAPGEAVAEAKKLARKLANLPPQALRETRRVLNQPLVARIDAALDDILAAETNSFDEPAFQRNLTAMIGRSRA</sequence>
<evidence type="ECO:0000313" key="1">
    <source>
        <dbReference type="EMBL" id="MBH0775296.1"/>
    </source>
</evidence>
<evidence type="ECO:0000313" key="2">
    <source>
        <dbReference type="Proteomes" id="UP000655751"/>
    </source>
</evidence>
<protein>
    <submittedName>
        <fullName evidence="1">Enoyl-CoA hydratase/isomerase family protein</fullName>
    </submittedName>
</protein>
<dbReference type="AlphaFoldDB" id="A0A931N1U0"/>
<dbReference type="GO" id="GO:0003824">
    <property type="term" value="F:catalytic activity"/>
    <property type="evidence" value="ECO:0007669"/>
    <property type="project" value="UniProtKB-ARBA"/>
</dbReference>
<reference evidence="1" key="1">
    <citation type="submission" date="2020-11" db="EMBL/GenBank/DDBJ databases">
        <title>Nocardia NEAU-351.nov., a novel actinomycete isolated from the cow dung.</title>
        <authorList>
            <person name="Zhang X."/>
        </authorList>
    </citation>
    <scope>NUCLEOTIDE SEQUENCE</scope>
    <source>
        <strain evidence="1">NEAU-351</strain>
    </source>
</reference>
<dbReference type="InterPro" id="IPR029045">
    <property type="entry name" value="ClpP/crotonase-like_dom_sf"/>
</dbReference>
<dbReference type="Gene3D" id="3.90.226.10">
    <property type="entry name" value="2-enoyl-CoA Hydratase, Chain A, domain 1"/>
    <property type="match status" value="1"/>
</dbReference>
<organism evidence="1 2">
    <name type="scientific">Nocardia bovistercoris</name>
    <dbReference type="NCBI Taxonomy" id="2785916"/>
    <lineage>
        <taxon>Bacteria</taxon>
        <taxon>Bacillati</taxon>
        <taxon>Actinomycetota</taxon>
        <taxon>Actinomycetes</taxon>
        <taxon>Mycobacteriales</taxon>
        <taxon>Nocardiaceae</taxon>
        <taxon>Nocardia</taxon>
    </lineage>
</organism>
<dbReference type="RefSeq" id="WP_196147573.1">
    <property type="nucleotide sequence ID" value="NZ_JADMLG010000001.1"/>
</dbReference>
<name>A0A931N1U0_9NOCA</name>
<keyword evidence="2" id="KW-1185">Reference proteome</keyword>
<dbReference type="PANTHER" id="PTHR43459:SF3">
    <property type="entry name" value="ENOYL-COA HYDRATASE ECHA15 (ENOYL HYDRASE) (UNSATURATED ACYL-COA HYDRATASE) (CROTONASE)-RELATED"/>
    <property type="match status" value="1"/>
</dbReference>
<dbReference type="CDD" id="cd06558">
    <property type="entry name" value="crotonase-like"/>
    <property type="match status" value="1"/>
</dbReference>
<comment type="caution">
    <text evidence="1">The sequence shown here is derived from an EMBL/GenBank/DDBJ whole genome shotgun (WGS) entry which is preliminary data.</text>
</comment>
<dbReference type="InterPro" id="IPR001753">
    <property type="entry name" value="Enoyl-CoA_hydra/iso"/>
</dbReference>